<dbReference type="FunFam" id="3.20.20.100:FF:000004">
    <property type="entry name" value="Oxidoreductase, aldo/keto reductase"/>
    <property type="match status" value="1"/>
</dbReference>
<reference evidence="3" key="2">
    <citation type="submission" date="2020-11" db="EMBL/GenBank/DDBJ databases">
        <authorList>
            <consortium name="DOE Joint Genome Institute"/>
            <person name="Kuo A."/>
            <person name="Miyauchi S."/>
            <person name="Kiss E."/>
            <person name="Drula E."/>
            <person name="Kohler A."/>
            <person name="Sanchez-Garcia M."/>
            <person name="Andreopoulos B."/>
            <person name="Barry K.W."/>
            <person name="Bonito G."/>
            <person name="Buee M."/>
            <person name="Carver A."/>
            <person name="Chen C."/>
            <person name="Cichocki N."/>
            <person name="Clum A."/>
            <person name="Culley D."/>
            <person name="Crous P.W."/>
            <person name="Fauchery L."/>
            <person name="Girlanda M."/>
            <person name="Hayes R."/>
            <person name="Keri Z."/>
            <person name="Labutti K."/>
            <person name="Lipzen A."/>
            <person name="Lombard V."/>
            <person name="Magnuson J."/>
            <person name="Maillard F."/>
            <person name="Morin E."/>
            <person name="Murat C."/>
            <person name="Nolan M."/>
            <person name="Ohm R."/>
            <person name="Pangilinan J."/>
            <person name="Pereira M."/>
            <person name="Perotto S."/>
            <person name="Peter M."/>
            <person name="Riley R."/>
            <person name="Sitrit Y."/>
            <person name="Stielow B."/>
            <person name="Szollosi G."/>
            <person name="Zifcakova L."/>
            <person name="Stursova M."/>
            <person name="Spatafora J.W."/>
            <person name="Tedersoo L."/>
            <person name="Vaario L.-M."/>
            <person name="Yamada A."/>
            <person name="Yan M."/>
            <person name="Wang P."/>
            <person name="Xu J."/>
            <person name="Bruns T."/>
            <person name="Baldrian P."/>
            <person name="Vilgalys R."/>
            <person name="Henrissat B."/>
            <person name="Grigoriev I.V."/>
            <person name="Hibbett D."/>
            <person name="Nagy L.G."/>
            <person name="Martin F.M."/>
        </authorList>
    </citation>
    <scope>NUCLEOTIDE SEQUENCE</scope>
    <source>
        <strain evidence="3">UH-Tt-Lm1</strain>
    </source>
</reference>
<comment type="caution">
    <text evidence="3">The sequence shown here is derived from an EMBL/GenBank/DDBJ whole genome shotgun (WGS) entry which is preliminary data.</text>
</comment>
<dbReference type="InterPro" id="IPR036812">
    <property type="entry name" value="NAD(P)_OxRdtase_dom_sf"/>
</dbReference>
<dbReference type="SUPFAM" id="SSF51430">
    <property type="entry name" value="NAD(P)-linked oxidoreductase"/>
    <property type="match status" value="1"/>
</dbReference>
<dbReference type="PANTHER" id="PTHR43364:SF4">
    <property type="entry name" value="NAD(P)-LINKED OXIDOREDUCTASE SUPERFAMILY PROTEIN"/>
    <property type="match status" value="1"/>
</dbReference>
<evidence type="ECO:0000256" key="1">
    <source>
        <dbReference type="ARBA" id="ARBA00023002"/>
    </source>
</evidence>
<dbReference type="OrthoDB" id="48988at2759"/>
<evidence type="ECO:0000313" key="4">
    <source>
        <dbReference type="Proteomes" id="UP000736335"/>
    </source>
</evidence>
<protein>
    <submittedName>
        <fullName evidence="3">Aryl-alcohol dehydrogenase</fullName>
    </submittedName>
</protein>
<dbReference type="GO" id="GO:0005829">
    <property type="term" value="C:cytosol"/>
    <property type="evidence" value="ECO:0007669"/>
    <property type="project" value="UniProtKB-ARBA"/>
</dbReference>
<sequence length="351" mass="39849">MSADKKDEVDSKNQKQVGYVRLGNSGLRVSKIILGCMSYGSPEWQNWVLGEEEAIKHIKFALDNGINTFDTSNAYSNGLSETVLGKALKQYRVPREEVVILTKVFYAVGKNITEGFIADPDTKGYVNQHGLSRKHIFDSVKASLTRLQLEYVDVLQCHRFDPETPIEETMHALNDVVKAGYARYIGMSSCFAWQFYAMQNYALTNNLTPFISMQNHHSLLYREEEREMFPLLKHLGVGCIPWSPLARGTLTRPWNESTTRSEIDHWFNLYKSSDASKAIVDRVVELAEKKGVKMAQIAFAWSAKKVTAPIIGTTKLDNLQEMIEALKVELTDEDLKFLEEPYKPNPIMGHT</sequence>
<dbReference type="CDD" id="cd19079">
    <property type="entry name" value="AKR_EcYajO-like"/>
    <property type="match status" value="1"/>
</dbReference>
<dbReference type="Proteomes" id="UP000736335">
    <property type="component" value="Unassembled WGS sequence"/>
</dbReference>
<evidence type="ECO:0000313" key="3">
    <source>
        <dbReference type="EMBL" id="KAF9788607.1"/>
    </source>
</evidence>
<name>A0A9P6HKF9_9AGAM</name>
<dbReference type="Pfam" id="PF00248">
    <property type="entry name" value="Aldo_ket_red"/>
    <property type="match status" value="1"/>
</dbReference>
<dbReference type="InterPro" id="IPR050523">
    <property type="entry name" value="AKR_Detox_Biosynth"/>
</dbReference>
<feature type="domain" description="NADP-dependent oxidoreductase" evidence="2">
    <location>
        <begin position="31"/>
        <end position="340"/>
    </location>
</feature>
<proteinExistence type="predicted"/>
<dbReference type="AlphaFoldDB" id="A0A9P6HKF9"/>
<dbReference type="PANTHER" id="PTHR43364">
    <property type="entry name" value="NADH-SPECIFIC METHYLGLYOXAL REDUCTASE-RELATED"/>
    <property type="match status" value="1"/>
</dbReference>
<dbReference type="InterPro" id="IPR023210">
    <property type="entry name" value="NADP_OxRdtase_dom"/>
</dbReference>
<dbReference type="EMBL" id="WIUZ02000004">
    <property type="protein sequence ID" value="KAF9788607.1"/>
    <property type="molecule type" value="Genomic_DNA"/>
</dbReference>
<gene>
    <name evidence="3" type="ORF">BJ322DRAFT_1106586</name>
</gene>
<accession>A0A9P6HKF9</accession>
<organism evidence="3 4">
    <name type="scientific">Thelephora terrestris</name>
    <dbReference type="NCBI Taxonomy" id="56493"/>
    <lineage>
        <taxon>Eukaryota</taxon>
        <taxon>Fungi</taxon>
        <taxon>Dikarya</taxon>
        <taxon>Basidiomycota</taxon>
        <taxon>Agaricomycotina</taxon>
        <taxon>Agaricomycetes</taxon>
        <taxon>Thelephorales</taxon>
        <taxon>Thelephoraceae</taxon>
        <taxon>Thelephora</taxon>
    </lineage>
</organism>
<keyword evidence="4" id="KW-1185">Reference proteome</keyword>
<reference evidence="3" key="1">
    <citation type="journal article" date="2020" name="Nat. Commun.">
        <title>Large-scale genome sequencing of mycorrhizal fungi provides insights into the early evolution of symbiotic traits.</title>
        <authorList>
            <person name="Miyauchi S."/>
            <person name="Kiss E."/>
            <person name="Kuo A."/>
            <person name="Drula E."/>
            <person name="Kohler A."/>
            <person name="Sanchez-Garcia M."/>
            <person name="Morin E."/>
            <person name="Andreopoulos B."/>
            <person name="Barry K.W."/>
            <person name="Bonito G."/>
            <person name="Buee M."/>
            <person name="Carver A."/>
            <person name="Chen C."/>
            <person name="Cichocki N."/>
            <person name="Clum A."/>
            <person name="Culley D."/>
            <person name="Crous P.W."/>
            <person name="Fauchery L."/>
            <person name="Girlanda M."/>
            <person name="Hayes R.D."/>
            <person name="Keri Z."/>
            <person name="LaButti K."/>
            <person name="Lipzen A."/>
            <person name="Lombard V."/>
            <person name="Magnuson J."/>
            <person name="Maillard F."/>
            <person name="Murat C."/>
            <person name="Nolan M."/>
            <person name="Ohm R.A."/>
            <person name="Pangilinan J."/>
            <person name="Pereira M.F."/>
            <person name="Perotto S."/>
            <person name="Peter M."/>
            <person name="Pfister S."/>
            <person name="Riley R."/>
            <person name="Sitrit Y."/>
            <person name="Stielow J.B."/>
            <person name="Szollosi G."/>
            <person name="Zifcakova L."/>
            <person name="Stursova M."/>
            <person name="Spatafora J.W."/>
            <person name="Tedersoo L."/>
            <person name="Vaario L.M."/>
            <person name="Yamada A."/>
            <person name="Yan M."/>
            <person name="Wang P."/>
            <person name="Xu J."/>
            <person name="Bruns T."/>
            <person name="Baldrian P."/>
            <person name="Vilgalys R."/>
            <person name="Dunand C."/>
            <person name="Henrissat B."/>
            <person name="Grigoriev I.V."/>
            <person name="Hibbett D."/>
            <person name="Nagy L.G."/>
            <person name="Martin F.M."/>
        </authorList>
    </citation>
    <scope>NUCLEOTIDE SEQUENCE</scope>
    <source>
        <strain evidence="3">UH-Tt-Lm1</strain>
    </source>
</reference>
<keyword evidence="1" id="KW-0560">Oxidoreductase</keyword>
<dbReference type="Gene3D" id="3.20.20.100">
    <property type="entry name" value="NADP-dependent oxidoreductase domain"/>
    <property type="match status" value="1"/>
</dbReference>
<dbReference type="GO" id="GO:0016491">
    <property type="term" value="F:oxidoreductase activity"/>
    <property type="evidence" value="ECO:0007669"/>
    <property type="project" value="UniProtKB-KW"/>
</dbReference>
<evidence type="ECO:0000259" key="2">
    <source>
        <dbReference type="Pfam" id="PF00248"/>
    </source>
</evidence>